<evidence type="ECO:0000313" key="1">
    <source>
        <dbReference type="EMBL" id="KKN51706.1"/>
    </source>
</evidence>
<proteinExistence type="predicted"/>
<organism evidence="1">
    <name type="scientific">marine sediment metagenome</name>
    <dbReference type="NCBI Taxonomy" id="412755"/>
    <lineage>
        <taxon>unclassified sequences</taxon>
        <taxon>metagenomes</taxon>
        <taxon>ecological metagenomes</taxon>
    </lineage>
</organism>
<dbReference type="EMBL" id="LAZR01001051">
    <property type="protein sequence ID" value="KKN51706.1"/>
    <property type="molecule type" value="Genomic_DNA"/>
</dbReference>
<dbReference type="AlphaFoldDB" id="A0A0F9TRH1"/>
<name>A0A0F9TRH1_9ZZZZ</name>
<protein>
    <submittedName>
        <fullName evidence="1">Uncharacterized protein</fullName>
    </submittedName>
</protein>
<comment type="caution">
    <text evidence="1">The sequence shown here is derived from an EMBL/GenBank/DDBJ whole genome shotgun (WGS) entry which is preliminary data.</text>
</comment>
<reference evidence="1" key="1">
    <citation type="journal article" date="2015" name="Nature">
        <title>Complex archaea that bridge the gap between prokaryotes and eukaryotes.</title>
        <authorList>
            <person name="Spang A."/>
            <person name="Saw J.H."/>
            <person name="Jorgensen S.L."/>
            <person name="Zaremba-Niedzwiedzka K."/>
            <person name="Martijn J."/>
            <person name="Lind A.E."/>
            <person name="van Eijk R."/>
            <person name="Schleper C."/>
            <person name="Guy L."/>
            <person name="Ettema T.J."/>
        </authorList>
    </citation>
    <scope>NUCLEOTIDE SEQUENCE</scope>
</reference>
<dbReference type="InterPro" id="IPR049718">
    <property type="entry name" value="AKO59007-like"/>
</dbReference>
<gene>
    <name evidence="1" type="ORF">LCGC14_0619930</name>
</gene>
<accession>A0A0F9TRH1</accession>
<dbReference type="NCBIfam" id="NF033394">
    <property type="entry name" value="capsid_maj_Podo"/>
    <property type="match status" value="1"/>
</dbReference>
<sequence length="332" mass="37210">MALATAGTLTETLNGLYTSTWAKRRQGVVDQVFEENRLLALWKSKGMVKMESTDGRRLEIPLRVNKSNTAKFFGKGATFTISDFDPLSIAYDYWKNLGDQLVRYWVDDKVNGGSKTAHLKLMNAKIDTMRDALMLKVEDALWADTGGTSVDDYNGLPYLIDDAPTDSVTVHGLDQSTIVDVDGNKIWQNQQKTSSGAFSVYGESDMTNLFNTCSRWGKTDCMVSDQTTYELGESEALERVQVVNKEAVSLGLDHITFKGRVWIWSPKCTTGYTYFIDRNHIGFSIDPAVNMVMGPWKEIPNQFKDVVSQIVQRGNVWVDKRRSHGVLTSQAA</sequence>